<dbReference type="PROSITE" id="PS50977">
    <property type="entry name" value="HTH_TETR_2"/>
    <property type="match status" value="1"/>
</dbReference>
<dbReference type="PANTHER" id="PTHR30055">
    <property type="entry name" value="HTH-TYPE TRANSCRIPTIONAL REGULATOR RUTR"/>
    <property type="match status" value="1"/>
</dbReference>
<organism evidence="4 5">
    <name type="scientific">Marinicrinis sediminis</name>
    <dbReference type="NCBI Taxonomy" id="1652465"/>
    <lineage>
        <taxon>Bacteria</taxon>
        <taxon>Bacillati</taxon>
        <taxon>Bacillota</taxon>
        <taxon>Bacilli</taxon>
        <taxon>Bacillales</taxon>
        <taxon>Paenibacillaceae</taxon>
    </lineage>
</organism>
<feature type="domain" description="HTH tetR-type" evidence="3">
    <location>
        <begin position="11"/>
        <end position="71"/>
    </location>
</feature>
<name>A0ABW5R7D0_9BACL</name>
<keyword evidence="5" id="KW-1185">Reference proteome</keyword>
<dbReference type="SUPFAM" id="SSF48498">
    <property type="entry name" value="Tetracyclin repressor-like, C-terminal domain"/>
    <property type="match status" value="1"/>
</dbReference>
<protein>
    <submittedName>
        <fullName evidence="4">TetR/AcrR family transcriptional regulator</fullName>
    </submittedName>
</protein>
<dbReference type="PANTHER" id="PTHR30055:SF226">
    <property type="entry name" value="HTH-TYPE TRANSCRIPTIONAL REGULATOR PKSA"/>
    <property type="match status" value="1"/>
</dbReference>
<dbReference type="InterPro" id="IPR009057">
    <property type="entry name" value="Homeodomain-like_sf"/>
</dbReference>
<sequence length="211" mass="24508">MIAPDERPQLSDRRRLILHTAQKLFDEKGIENVSMHQIAKTAGIGQGTLYRRYRHKGDLCLDLMQESFYRFKQEVSLYLDPVVSDKSIKHILMQFTLDVLQFMEHKPKWLNTVQLAKQTCNEDRGRFFDSAPYQFIQGTIRQLLEEGMKRGECQEMDPDFASRAMLAAMAPDLFVYLTQDCAYTVPELHERFCNLYIHTLFPAQKGGIHGS</sequence>
<feature type="DNA-binding region" description="H-T-H motif" evidence="2">
    <location>
        <begin position="34"/>
        <end position="53"/>
    </location>
</feature>
<gene>
    <name evidence="4" type="ORF">ACFSUC_04805</name>
</gene>
<evidence type="ECO:0000256" key="1">
    <source>
        <dbReference type="ARBA" id="ARBA00023125"/>
    </source>
</evidence>
<dbReference type="Pfam" id="PF00440">
    <property type="entry name" value="TetR_N"/>
    <property type="match status" value="1"/>
</dbReference>
<evidence type="ECO:0000259" key="3">
    <source>
        <dbReference type="PROSITE" id="PS50977"/>
    </source>
</evidence>
<dbReference type="PRINTS" id="PR00455">
    <property type="entry name" value="HTHTETR"/>
</dbReference>
<keyword evidence="1 2" id="KW-0238">DNA-binding</keyword>
<dbReference type="EMBL" id="JBHUMM010000007">
    <property type="protein sequence ID" value="MFD2670927.1"/>
    <property type="molecule type" value="Genomic_DNA"/>
</dbReference>
<accession>A0ABW5R7D0</accession>
<dbReference type="InterPro" id="IPR036271">
    <property type="entry name" value="Tet_transcr_reg_TetR-rel_C_sf"/>
</dbReference>
<evidence type="ECO:0000256" key="2">
    <source>
        <dbReference type="PROSITE-ProRule" id="PRU00335"/>
    </source>
</evidence>
<reference evidence="5" key="1">
    <citation type="journal article" date="2019" name="Int. J. Syst. Evol. Microbiol.">
        <title>The Global Catalogue of Microorganisms (GCM) 10K type strain sequencing project: providing services to taxonomists for standard genome sequencing and annotation.</title>
        <authorList>
            <consortium name="The Broad Institute Genomics Platform"/>
            <consortium name="The Broad Institute Genome Sequencing Center for Infectious Disease"/>
            <person name="Wu L."/>
            <person name="Ma J."/>
        </authorList>
    </citation>
    <scope>NUCLEOTIDE SEQUENCE [LARGE SCALE GENOMIC DNA]</scope>
    <source>
        <strain evidence="5">KCTC 33676</strain>
    </source>
</reference>
<dbReference type="SUPFAM" id="SSF46689">
    <property type="entry name" value="Homeodomain-like"/>
    <property type="match status" value="1"/>
</dbReference>
<dbReference type="InterPro" id="IPR001647">
    <property type="entry name" value="HTH_TetR"/>
</dbReference>
<comment type="caution">
    <text evidence="4">The sequence shown here is derived from an EMBL/GenBank/DDBJ whole genome shotgun (WGS) entry which is preliminary data.</text>
</comment>
<evidence type="ECO:0000313" key="4">
    <source>
        <dbReference type="EMBL" id="MFD2670927.1"/>
    </source>
</evidence>
<dbReference type="Proteomes" id="UP001597497">
    <property type="component" value="Unassembled WGS sequence"/>
</dbReference>
<dbReference type="InterPro" id="IPR050109">
    <property type="entry name" value="HTH-type_TetR-like_transc_reg"/>
</dbReference>
<evidence type="ECO:0000313" key="5">
    <source>
        <dbReference type="Proteomes" id="UP001597497"/>
    </source>
</evidence>
<dbReference type="Gene3D" id="1.10.357.10">
    <property type="entry name" value="Tetracycline Repressor, domain 2"/>
    <property type="match status" value="1"/>
</dbReference>
<dbReference type="RefSeq" id="WP_379928350.1">
    <property type="nucleotide sequence ID" value="NZ_JBHUMM010000007.1"/>
</dbReference>
<proteinExistence type="predicted"/>